<gene>
    <name evidence="1" type="ORF">GGD69_005458</name>
</gene>
<evidence type="ECO:0000313" key="1">
    <source>
        <dbReference type="EMBL" id="MBB6204564.1"/>
    </source>
</evidence>
<dbReference type="AlphaFoldDB" id="A0AAW3V0U9"/>
<proteinExistence type="predicted"/>
<name>A0AAW3V0U9_9BURK</name>
<accession>A0AAW3V0U9</accession>
<evidence type="ECO:0000313" key="2">
    <source>
        <dbReference type="Proteomes" id="UP000518681"/>
    </source>
</evidence>
<dbReference type="EMBL" id="JACIIK010000009">
    <property type="protein sequence ID" value="MBB6204564.1"/>
    <property type="molecule type" value="Genomic_DNA"/>
</dbReference>
<sequence length="69" mass="7446">MRTHIDVAPIAISAALSGDAEIDPVIDRLKDELETVRQDSKAMLRAQRDRHAIGIAVPRLIGGTRSNSG</sequence>
<dbReference type="Proteomes" id="UP000518681">
    <property type="component" value="Unassembled WGS sequence"/>
</dbReference>
<comment type="caution">
    <text evidence="1">The sequence shown here is derived from an EMBL/GenBank/DDBJ whole genome shotgun (WGS) entry which is preliminary data.</text>
</comment>
<organism evidence="1 2">
    <name type="scientific">Paraburkholderia fungorum</name>
    <dbReference type="NCBI Taxonomy" id="134537"/>
    <lineage>
        <taxon>Bacteria</taxon>
        <taxon>Pseudomonadati</taxon>
        <taxon>Pseudomonadota</taxon>
        <taxon>Betaproteobacteria</taxon>
        <taxon>Burkholderiales</taxon>
        <taxon>Burkholderiaceae</taxon>
        <taxon>Paraburkholderia</taxon>
    </lineage>
</organism>
<protein>
    <submittedName>
        <fullName evidence="1">Uncharacterized protein</fullName>
    </submittedName>
</protein>
<reference evidence="1 2" key="1">
    <citation type="submission" date="2020-08" db="EMBL/GenBank/DDBJ databases">
        <title>Genomic Encyclopedia of Type Strains, Phase IV (KMG-V): Genome sequencing to study the core and pangenomes of soil and plant-associated prokaryotes.</title>
        <authorList>
            <person name="Whitman W."/>
        </authorList>
    </citation>
    <scope>NUCLEOTIDE SEQUENCE [LARGE SCALE GENOMIC DNA]</scope>
    <source>
        <strain evidence="1 2">SEMIA 4013</strain>
    </source>
</reference>
<dbReference type="RefSeq" id="WP_183801299.1">
    <property type="nucleotide sequence ID" value="NZ_JACIII010000013.1"/>
</dbReference>